<sequence length="163" mass="18523">MKERISSIIERLPLGVLIGGRTQNTESEPLHPPLPGLWALPLLSLMESSETYSFFVPKTSKVHVSDNVFDPHSNTRLMILLTKSKEKTSIKFAFEKSLTEKDFTQLRGKKKEKKEKEESPTETKIWMVCKTHLSVTSADVSRPLEIKGAPAKSLVWRRLTSCR</sequence>
<proteinExistence type="predicted"/>
<dbReference type="AlphaFoldDB" id="A0AAV4S3I2"/>
<dbReference type="EMBL" id="BPLQ01007213">
    <property type="protein sequence ID" value="GIY28723.1"/>
    <property type="molecule type" value="Genomic_DNA"/>
</dbReference>
<evidence type="ECO:0000313" key="2">
    <source>
        <dbReference type="Proteomes" id="UP001054837"/>
    </source>
</evidence>
<reference evidence="1 2" key="1">
    <citation type="submission" date="2021-06" db="EMBL/GenBank/DDBJ databases">
        <title>Caerostris darwini draft genome.</title>
        <authorList>
            <person name="Kono N."/>
            <person name="Arakawa K."/>
        </authorList>
    </citation>
    <scope>NUCLEOTIDE SEQUENCE [LARGE SCALE GENOMIC DNA]</scope>
</reference>
<evidence type="ECO:0000313" key="1">
    <source>
        <dbReference type="EMBL" id="GIY28723.1"/>
    </source>
</evidence>
<name>A0AAV4S3I2_9ARAC</name>
<comment type="caution">
    <text evidence="1">The sequence shown here is derived from an EMBL/GenBank/DDBJ whole genome shotgun (WGS) entry which is preliminary data.</text>
</comment>
<gene>
    <name evidence="1" type="ORF">CDAR_375611</name>
</gene>
<dbReference type="Proteomes" id="UP001054837">
    <property type="component" value="Unassembled WGS sequence"/>
</dbReference>
<organism evidence="1 2">
    <name type="scientific">Caerostris darwini</name>
    <dbReference type="NCBI Taxonomy" id="1538125"/>
    <lineage>
        <taxon>Eukaryota</taxon>
        <taxon>Metazoa</taxon>
        <taxon>Ecdysozoa</taxon>
        <taxon>Arthropoda</taxon>
        <taxon>Chelicerata</taxon>
        <taxon>Arachnida</taxon>
        <taxon>Araneae</taxon>
        <taxon>Araneomorphae</taxon>
        <taxon>Entelegynae</taxon>
        <taxon>Araneoidea</taxon>
        <taxon>Araneidae</taxon>
        <taxon>Caerostris</taxon>
    </lineage>
</organism>
<keyword evidence="2" id="KW-1185">Reference proteome</keyword>
<protein>
    <submittedName>
        <fullName evidence="1">Uncharacterized protein</fullName>
    </submittedName>
</protein>
<accession>A0AAV4S3I2</accession>